<dbReference type="EMBL" id="CP097320">
    <property type="protein sequence ID" value="UQX11746.1"/>
    <property type="molecule type" value="Genomic_DNA"/>
</dbReference>
<dbReference type="RefSeq" id="WP_219069103.1">
    <property type="nucleotide sequence ID" value="NZ_CAJUXY010000049.1"/>
</dbReference>
<evidence type="ECO:0000256" key="1">
    <source>
        <dbReference type="SAM" id="MobiDB-lite"/>
    </source>
</evidence>
<feature type="region of interest" description="Disordered" evidence="1">
    <location>
        <begin position="131"/>
        <end position="161"/>
    </location>
</feature>
<evidence type="ECO:0000313" key="3">
    <source>
        <dbReference type="Proteomes" id="UP001056610"/>
    </source>
</evidence>
<name>A0ABY4QP53_9MYCO</name>
<evidence type="ECO:0000313" key="2">
    <source>
        <dbReference type="EMBL" id="UQX11746.1"/>
    </source>
</evidence>
<feature type="compositionally biased region" description="Basic and acidic residues" evidence="1">
    <location>
        <begin position="66"/>
        <end position="75"/>
    </location>
</feature>
<accession>A0ABY4QP53</accession>
<proteinExistence type="predicted"/>
<sequence>MPPNTYGEDQDLYIAEQIAVDDVGSVQSDEDGKPIYLVFGLLISWSELDYVEFVDIPDDDGSGDDGTERRPERRETARRKGRHQWRRLREERRISRWAEADERCFAGTCNAEGIPHPAAAGQAPQLRQIPSAGIRSRGGGGRCLHGTVTQARPRSPFIHRQ</sequence>
<dbReference type="Proteomes" id="UP001056610">
    <property type="component" value="Chromosome"/>
</dbReference>
<protein>
    <submittedName>
        <fullName evidence="2">Uncharacterized protein</fullName>
    </submittedName>
</protein>
<gene>
    <name evidence="2" type="ORF">M5I08_04755</name>
</gene>
<organism evidence="2 3">
    <name type="scientific">Candidatus Mycobacterium methanotrophicum</name>
    <dbReference type="NCBI Taxonomy" id="2943498"/>
    <lineage>
        <taxon>Bacteria</taxon>
        <taxon>Bacillati</taxon>
        <taxon>Actinomycetota</taxon>
        <taxon>Actinomycetes</taxon>
        <taxon>Mycobacteriales</taxon>
        <taxon>Mycobacteriaceae</taxon>
        <taxon>Mycobacterium</taxon>
    </lineage>
</organism>
<feature type="region of interest" description="Disordered" evidence="1">
    <location>
        <begin position="56"/>
        <end position="83"/>
    </location>
</feature>
<keyword evidence="3" id="KW-1185">Reference proteome</keyword>
<feature type="compositionally biased region" description="Acidic residues" evidence="1">
    <location>
        <begin position="56"/>
        <end position="65"/>
    </location>
</feature>
<reference evidence="2" key="1">
    <citation type="submission" date="2022-05" db="EMBL/GenBank/DDBJ databases">
        <title>A methanotrophic Mycobacterium dominates a cave microbial ecosystem.</title>
        <authorList>
            <person name="Van Spanning R.J.M."/>
            <person name="Guan Q."/>
            <person name="Melkonian C."/>
            <person name="Gallant J."/>
            <person name="Polerecky L."/>
            <person name="Flot J.-F."/>
            <person name="Brandt B.W."/>
            <person name="Braster M."/>
            <person name="Iturbe Espinoza P."/>
            <person name="Aerts J."/>
            <person name="Meima-Franke M."/>
            <person name="Piersma S.R."/>
            <person name="Bunduc C."/>
            <person name="Ummels R."/>
            <person name="Pain A."/>
            <person name="Fleming E.J."/>
            <person name="van der Wel N."/>
            <person name="Gherman V.D."/>
            <person name="Sarbu S.M."/>
            <person name="Bodelier P.L.E."/>
            <person name="Bitter W."/>
        </authorList>
    </citation>
    <scope>NUCLEOTIDE SEQUENCE</scope>
    <source>
        <strain evidence="2">Sulfur Cave</strain>
    </source>
</reference>